<accession>A0A427YEL5</accession>
<evidence type="ECO:0000313" key="4">
    <source>
        <dbReference type="Proteomes" id="UP000279259"/>
    </source>
</evidence>
<dbReference type="OrthoDB" id="2444174at2759"/>
<reference evidence="3 4" key="1">
    <citation type="submission" date="2018-11" db="EMBL/GenBank/DDBJ databases">
        <title>Genome sequence of Saitozyma podzolica DSM 27192.</title>
        <authorList>
            <person name="Aliyu H."/>
            <person name="Gorte O."/>
            <person name="Ochsenreither K."/>
        </authorList>
    </citation>
    <scope>NUCLEOTIDE SEQUENCE [LARGE SCALE GENOMIC DNA]</scope>
    <source>
        <strain evidence="3 4">DSM 27192</strain>
    </source>
</reference>
<dbReference type="Pfam" id="PF19189">
    <property type="entry name" value="Mtf2"/>
    <property type="match status" value="1"/>
</dbReference>
<evidence type="ECO:0000256" key="1">
    <source>
        <dbReference type="SAM" id="MobiDB-lite"/>
    </source>
</evidence>
<protein>
    <recommendedName>
        <fullName evidence="2">Mtf2-like C-terminal domain-containing protein</fullName>
    </recommendedName>
</protein>
<dbReference type="InterPro" id="IPR043837">
    <property type="entry name" value="Mtf2-like_C"/>
</dbReference>
<dbReference type="AlphaFoldDB" id="A0A427YEL5"/>
<dbReference type="PANTHER" id="PTHR39468:SF1">
    <property type="entry name" value="MTF2-LIKE C-TERMINAL DOMAIN-CONTAINING PROTEIN"/>
    <property type="match status" value="1"/>
</dbReference>
<gene>
    <name evidence="3" type="ORF">EHS25_002519</name>
</gene>
<sequence>MRAFLTAVSPALGLPQRRALSLSSRRLVDWNHRPDEPISEGLAKASGTETTETDDPIRQTEDVLAQLARAAPKDDNDVAVPAWNSDDGVSRDMVKEAESSTQAWLQSVLQLKEDGPAEDTTARPTAPSPERKSAAKRHALGDKLSPAASWAVPVRKSKGPSSRRARSLGQTPNEAMTINEIMQELMDDLGEQGLFRPGTSFSNDPYDPASSRSGGGAWTFGPRMAGKRLLEREDLEEDQKLLEEVDALKEEMSCIFTDIELVEWAKKHIFKPITSADGTVSYPRSYPKILAHLLKAVRSNYHNPHLALALFHYAQTVSVESYLSGCLAPAYNELLRTRWDSFRDLEGVEAGVREMEVNGVGWDRGTQRVVSRVVEEVGRQVLDAKGVQIWGKGVYERLSRLEQRVMKDIDDQEAVYEFKQKEKRFLREQVRRRSDSGENGDGDRNRTFARY</sequence>
<evidence type="ECO:0000313" key="3">
    <source>
        <dbReference type="EMBL" id="RSH89407.1"/>
    </source>
</evidence>
<feature type="region of interest" description="Disordered" evidence="1">
    <location>
        <begin position="113"/>
        <end position="172"/>
    </location>
</feature>
<feature type="region of interest" description="Disordered" evidence="1">
    <location>
        <begin position="429"/>
        <end position="451"/>
    </location>
</feature>
<proteinExistence type="predicted"/>
<dbReference type="InterPro" id="IPR040009">
    <property type="entry name" value="Mtf2/C5D6.12-like"/>
</dbReference>
<keyword evidence="4" id="KW-1185">Reference proteome</keyword>
<dbReference type="STRING" id="1890683.A0A427YEL5"/>
<dbReference type="Proteomes" id="UP000279259">
    <property type="component" value="Unassembled WGS sequence"/>
</dbReference>
<feature type="region of interest" description="Disordered" evidence="1">
    <location>
        <begin position="31"/>
        <end position="56"/>
    </location>
</feature>
<dbReference type="EMBL" id="RSCD01000014">
    <property type="protein sequence ID" value="RSH89407.1"/>
    <property type="molecule type" value="Genomic_DNA"/>
</dbReference>
<name>A0A427YEL5_9TREE</name>
<organism evidence="3 4">
    <name type="scientific">Saitozyma podzolica</name>
    <dbReference type="NCBI Taxonomy" id="1890683"/>
    <lineage>
        <taxon>Eukaryota</taxon>
        <taxon>Fungi</taxon>
        <taxon>Dikarya</taxon>
        <taxon>Basidiomycota</taxon>
        <taxon>Agaricomycotina</taxon>
        <taxon>Tremellomycetes</taxon>
        <taxon>Tremellales</taxon>
        <taxon>Trimorphomycetaceae</taxon>
        <taxon>Saitozyma</taxon>
    </lineage>
</organism>
<dbReference type="PANTHER" id="PTHR39468">
    <property type="entry name" value="CHROMOSOME 7, WHOLE GENOME SHOTGUN SEQUENCE"/>
    <property type="match status" value="1"/>
</dbReference>
<feature type="domain" description="Mtf2-like C-terminal" evidence="2">
    <location>
        <begin position="243"/>
        <end position="403"/>
    </location>
</feature>
<dbReference type="GO" id="GO:0005739">
    <property type="term" value="C:mitochondrion"/>
    <property type="evidence" value="ECO:0007669"/>
    <property type="project" value="InterPro"/>
</dbReference>
<feature type="compositionally biased region" description="Basic residues" evidence="1">
    <location>
        <begin position="155"/>
        <end position="166"/>
    </location>
</feature>
<comment type="caution">
    <text evidence="3">The sequence shown here is derived from an EMBL/GenBank/DDBJ whole genome shotgun (WGS) entry which is preliminary data.</text>
</comment>
<evidence type="ECO:0000259" key="2">
    <source>
        <dbReference type="Pfam" id="PF19189"/>
    </source>
</evidence>